<sequence length="110" mass="12243">MAFSITTRKELNKHVPFDISIVTANLDDGEFFGDEKVLTRGSKVYIVTIPAASQNKLKPYLRKIGVRSPFSTKTIELNIEESLTKYPNLKTLRLRKTGKTALAADAKTTA</sequence>
<protein>
    <submittedName>
        <fullName evidence="1">Uncharacterized protein</fullName>
    </submittedName>
</protein>
<accession>A0A382C4N3</accession>
<evidence type="ECO:0000313" key="1">
    <source>
        <dbReference type="EMBL" id="SVB21010.1"/>
    </source>
</evidence>
<gene>
    <name evidence="1" type="ORF">METZ01_LOCUS173864</name>
</gene>
<organism evidence="1">
    <name type="scientific">marine metagenome</name>
    <dbReference type="NCBI Taxonomy" id="408172"/>
    <lineage>
        <taxon>unclassified sequences</taxon>
        <taxon>metagenomes</taxon>
        <taxon>ecological metagenomes</taxon>
    </lineage>
</organism>
<proteinExistence type="predicted"/>
<name>A0A382C4N3_9ZZZZ</name>
<reference evidence="1" key="1">
    <citation type="submission" date="2018-05" db="EMBL/GenBank/DDBJ databases">
        <authorList>
            <person name="Lanie J.A."/>
            <person name="Ng W.-L."/>
            <person name="Kazmierczak K.M."/>
            <person name="Andrzejewski T.M."/>
            <person name="Davidsen T.M."/>
            <person name="Wayne K.J."/>
            <person name="Tettelin H."/>
            <person name="Glass J.I."/>
            <person name="Rusch D."/>
            <person name="Podicherti R."/>
            <person name="Tsui H.-C.T."/>
            <person name="Winkler M.E."/>
        </authorList>
    </citation>
    <scope>NUCLEOTIDE SEQUENCE</scope>
</reference>
<dbReference type="EMBL" id="UINC01032786">
    <property type="protein sequence ID" value="SVB21010.1"/>
    <property type="molecule type" value="Genomic_DNA"/>
</dbReference>
<feature type="non-terminal residue" evidence="1">
    <location>
        <position position="110"/>
    </location>
</feature>
<dbReference type="AlphaFoldDB" id="A0A382C4N3"/>